<proteinExistence type="predicted"/>
<sequence>MEWVIGIIVIIILGAIFGKPSSCDVCGQSIKKTYYKWTIGGKKQVMCPKCNSQMERKISKEAFNKKFN</sequence>
<dbReference type="EMBL" id="CP095354">
    <property type="protein sequence ID" value="XAG80065.1"/>
    <property type="molecule type" value="Genomic_DNA"/>
</dbReference>
<reference evidence="1" key="1">
    <citation type="submission" date="2022-03" db="EMBL/GenBank/DDBJ databases">
        <title>Sea Food Isolates.</title>
        <authorList>
            <person name="Li c."/>
        </authorList>
    </citation>
    <scope>NUCLEOTIDE SEQUENCE</scope>
    <source>
        <strain evidence="1">19NY03SH02</strain>
    </source>
</reference>
<name>A0AAU6V182_UNCXX</name>
<protein>
    <submittedName>
        <fullName evidence="1">Uncharacterized protein</fullName>
    </submittedName>
</protein>
<gene>
    <name evidence="1" type="ORF">MRN14_16635</name>
</gene>
<evidence type="ECO:0000313" key="1">
    <source>
        <dbReference type="EMBL" id="XAG80065.1"/>
    </source>
</evidence>
<organism evidence="1">
    <name type="scientific">bacterium 19NY03SH02</name>
    <dbReference type="NCBI Taxonomy" id="2920631"/>
    <lineage>
        <taxon>Bacteria</taxon>
    </lineage>
</organism>
<dbReference type="AlphaFoldDB" id="A0AAU6V182"/>
<accession>A0AAU6V182</accession>